<gene>
    <name evidence="1" type="ORF">CPOL0286_LOCUS6174</name>
    <name evidence="2" type="ORF">CPOL0286_LOCUS6175</name>
</gene>
<evidence type="ECO:0000313" key="1">
    <source>
        <dbReference type="EMBL" id="CAE2209237.1"/>
    </source>
</evidence>
<proteinExistence type="predicted"/>
<name>A0A6T7YM87_9EUKA</name>
<dbReference type="EMBL" id="HBKO01013721">
    <property type="protein sequence ID" value="CAE2209242.1"/>
    <property type="molecule type" value="Transcribed_RNA"/>
</dbReference>
<accession>A0A6T7YM87</accession>
<evidence type="ECO:0000313" key="2">
    <source>
        <dbReference type="EMBL" id="CAE2209242.1"/>
    </source>
</evidence>
<organism evidence="1">
    <name type="scientific">Prymnesium polylepis</name>
    <dbReference type="NCBI Taxonomy" id="72548"/>
    <lineage>
        <taxon>Eukaryota</taxon>
        <taxon>Haptista</taxon>
        <taxon>Haptophyta</taxon>
        <taxon>Prymnesiophyceae</taxon>
        <taxon>Prymnesiales</taxon>
        <taxon>Prymnesiaceae</taxon>
        <taxon>Prymnesium</taxon>
    </lineage>
</organism>
<sequence length="99" mass="10643">MGCRAHVPGCCAREDNGVCLGLSGVFCCGGPVLQRFVRARSCAIRAWAVGHAWIGTSMSAPERGREDAGAGRATQGGEECRHCVCLYTDGFCFIRRFRS</sequence>
<reference evidence="1" key="1">
    <citation type="submission" date="2021-01" db="EMBL/GenBank/DDBJ databases">
        <authorList>
            <person name="Corre E."/>
            <person name="Pelletier E."/>
            <person name="Niang G."/>
            <person name="Scheremetjew M."/>
            <person name="Finn R."/>
            <person name="Kale V."/>
            <person name="Holt S."/>
            <person name="Cochrane G."/>
            <person name="Meng A."/>
            <person name="Brown T."/>
            <person name="Cohen L."/>
        </authorList>
    </citation>
    <scope>NUCLEOTIDE SEQUENCE</scope>
    <source>
        <strain evidence="1">UIO037</strain>
    </source>
</reference>
<protein>
    <submittedName>
        <fullName evidence="1">Uncharacterized protein</fullName>
    </submittedName>
</protein>
<dbReference type="EMBL" id="HBKO01013720">
    <property type="protein sequence ID" value="CAE2209237.1"/>
    <property type="molecule type" value="Transcribed_RNA"/>
</dbReference>
<dbReference type="AlphaFoldDB" id="A0A6T7YM87"/>